<keyword evidence="1" id="KW-0184">Conjugation</keyword>
<evidence type="ECO:0000256" key="1">
    <source>
        <dbReference type="ARBA" id="ARBA00022971"/>
    </source>
</evidence>
<evidence type="ECO:0000313" key="4">
    <source>
        <dbReference type="EMBL" id="VAW42628.1"/>
    </source>
</evidence>
<feature type="region of interest" description="Disordered" evidence="2">
    <location>
        <begin position="272"/>
        <end position="303"/>
    </location>
</feature>
<name>A0A3B0VGD6_9ZZZZ</name>
<feature type="domain" description="MobA/MobL protein" evidence="3">
    <location>
        <begin position="17"/>
        <end position="220"/>
    </location>
</feature>
<dbReference type="Gene3D" id="3.30.930.30">
    <property type="match status" value="1"/>
</dbReference>
<reference evidence="5" key="1">
    <citation type="submission" date="2018-06" db="EMBL/GenBank/DDBJ databases">
        <authorList>
            <person name="Zhirakovskaya E."/>
        </authorList>
    </citation>
    <scope>NUCLEOTIDE SEQUENCE</scope>
</reference>
<dbReference type="Pfam" id="PF03389">
    <property type="entry name" value="MobA_MobL"/>
    <property type="match status" value="1"/>
</dbReference>
<dbReference type="NCBIfam" id="NF041496">
    <property type="entry name" value="MobQ"/>
    <property type="match status" value="1"/>
</dbReference>
<gene>
    <name evidence="4" type="ORF">MNBD_GAMMA01-1372</name>
    <name evidence="5" type="ORF">MNBD_GAMMA01-1399</name>
</gene>
<organism evidence="5">
    <name type="scientific">hydrothermal vent metagenome</name>
    <dbReference type="NCBI Taxonomy" id="652676"/>
    <lineage>
        <taxon>unclassified sequences</taxon>
        <taxon>metagenomes</taxon>
        <taxon>ecological metagenomes</taxon>
    </lineage>
</organism>
<dbReference type="EMBL" id="UOEW01000369">
    <property type="protein sequence ID" value="VAW42668.1"/>
    <property type="molecule type" value="Genomic_DNA"/>
</dbReference>
<sequence length="303" mass="35275">MATYHFSARVIKRSQNKSAVAASAYRAGESYYDERESKQWDYRGKSVSHSEILAPEHVGEWAKDRENLWNTVQNKERQWKNGQLARDIEIALPRELSLEENKKLVRDFAQDNFVDKGMIADINIHEEKSSDGGMNPHAHIMLTMKSIDEKTGQLASAKNRDWNNKALLKEWRENWANVVNNAYEEHGISETVDHRTLAEQGVAREPEIHVGFQAHDIEKKQGYSERFARNEEIKERNRFSVLAEKTKDVFLKQYRKAVSWVRGEEKQLSLSSPAEQATYYNYGHTKEQDRELDNSFDRDNDGR</sequence>
<feature type="compositionally biased region" description="Basic and acidic residues" evidence="2">
    <location>
        <begin position="284"/>
        <end position="303"/>
    </location>
</feature>
<evidence type="ECO:0000259" key="3">
    <source>
        <dbReference type="Pfam" id="PF03389"/>
    </source>
</evidence>
<dbReference type="AlphaFoldDB" id="A0A3B0VGD6"/>
<evidence type="ECO:0000313" key="5">
    <source>
        <dbReference type="EMBL" id="VAW42668.1"/>
    </source>
</evidence>
<dbReference type="EMBL" id="UOEW01000369">
    <property type="protein sequence ID" value="VAW42628.1"/>
    <property type="molecule type" value="Genomic_DNA"/>
</dbReference>
<evidence type="ECO:0000256" key="2">
    <source>
        <dbReference type="SAM" id="MobiDB-lite"/>
    </source>
</evidence>
<accession>A0A3B0VGD6</accession>
<proteinExistence type="predicted"/>
<protein>
    <recommendedName>
        <fullName evidence="3">MobA/MobL protein domain-containing protein</fullName>
    </recommendedName>
</protein>
<dbReference type="InterPro" id="IPR005053">
    <property type="entry name" value="MobA_MobL"/>
</dbReference>